<accession>A0ABV2KS98</accession>
<keyword evidence="6 9" id="KW-0255">Endonuclease</keyword>
<keyword evidence="2 9" id="KW-0690">Ribosome biogenesis</keyword>
<dbReference type="PANTHER" id="PTHR46986">
    <property type="entry name" value="ENDORIBONUCLEASE YBEY, CHLOROPLASTIC"/>
    <property type="match status" value="1"/>
</dbReference>
<evidence type="ECO:0000256" key="5">
    <source>
        <dbReference type="ARBA" id="ARBA00022723"/>
    </source>
</evidence>
<keyword evidence="9" id="KW-0963">Cytoplasm</keyword>
<keyword evidence="5 9" id="KW-0479">Metal-binding</keyword>
<name>A0ABV2KS98_9BACI</name>
<reference evidence="10 11" key="1">
    <citation type="submission" date="2024-06" db="EMBL/GenBank/DDBJ databases">
        <title>Genomic Encyclopedia of Type Strains, Phase IV (KMG-IV): sequencing the most valuable type-strain genomes for metagenomic binning, comparative biology and taxonomic classification.</title>
        <authorList>
            <person name="Goeker M."/>
        </authorList>
    </citation>
    <scope>NUCLEOTIDE SEQUENCE [LARGE SCALE GENOMIC DNA]</scope>
    <source>
        <strain evidence="10 11">DSM 23520</strain>
    </source>
</reference>
<comment type="subcellular location">
    <subcellularLocation>
        <location evidence="9">Cytoplasm</location>
    </subcellularLocation>
</comment>
<evidence type="ECO:0000256" key="2">
    <source>
        <dbReference type="ARBA" id="ARBA00022517"/>
    </source>
</evidence>
<keyword evidence="4 9" id="KW-0540">Nuclease</keyword>
<dbReference type="HAMAP" id="MF_00009">
    <property type="entry name" value="Endoribonucl_YbeY"/>
    <property type="match status" value="1"/>
</dbReference>
<dbReference type="Proteomes" id="UP001549167">
    <property type="component" value="Unassembled WGS sequence"/>
</dbReference>
<evidence type="ECO:0000256" key="4">
    <source>
        <dbReference type="ARBA" id="ARBA00022722"/>
    </source>
</evidence>
<feature type="binding site" evidence="9">
    <location>
        <position position="120"/>
    </location>
    <ligand>
        <name>Zn(2+)</name>
        <dbReference type="ChEBI" id="CHEBI:29105"/>
        <note>catalytic</note>
    </ligand>
</feature>
<comment type="similarity">
    <text evidence="1 9">Belongs to the endoribonuclease YbeY family.</text>
</comment>
<organism evidence="10 11">
    <name type="scientific">Alkalibacillus flavidus</name>
    <dbReference type="NCBI Taxonomy" id="546021"/>
    <lineage>
        <taxon>Bacteria</taxon>
        <taxon>Bacillati</taxon>
        <taxon>Bacillota</taxon>
        <taxon>Bacilli</taxon>
        <taxon>Bacillales</taxon>
        <taxon>Bacillaceae</taxon>
        <taxon>Alkalibacillus</taxon>
    </lineage>
</organism>
<dbReference type="Gene3D" id="3.40.390.30">
    <property type="entry name" value="Metalloproteases ('zincins'), catalytic domain"/>
    <property type="match status" value="1"/>
</dbReference>
<dbReference type="EMBL" id="JBEPMX010000002">
    <property type="protein sequence ID" value="MET3682448.1"/>
    <property type="molecule type" value="Genomic_DNA"/>
</dbReference>
<feature type="binding site" evidence="9">
    <location>
        <position position="124"/>
    </location>
    <ligand>
        <name>Zn(2+)</name>
        <dbReference type="ChEBI" id="CHEBI:29105"/>
        <note>catalytic</note>
    </ligand>
</feature>
<dbReference type="SUPFAM" id="SSF55486">
    <property type="entry name" value="Metalloproteases ('zincins'), catalytic domain"/>
    <property type="match status" value="1"/>
</dbReference>
<evidence type="ECO:0000256" key="1">
    <source>
        <dbReference type="ARBA" id="ARBA00010875"/>
    </source>
</evidence>
<evidence type="ECO:0000256" key="3">
    <source>
        <dbReference type="ARBA" id="ARBA00022552"/>
    </source>
</evidence>
<dbReference type="PANTHER" id="PTHR46986:SF1">
    <property type="entry name" value="ENDORIBONUCLEASE YBEY, CHLOROPLASTIC"/>
    <property type="match status" value="1"/>
</dbReference>
<dbReference type="RefSeq" id="WP_354219047.1">
    <property type="nucleotide sequence ID" value="NZ_JBEPMX010000002.1"/>
</dbReference>
<keyword evidence="8 9" id="KW-0862">Zinc</keyword>
<dbReference type="EC" id="3.1.-.-" evidence="9"/>
<evidence type="ECO:0000313" key="10">
    <source>
        <dbReference type="EMBL" id="MET3682448.1"/>
    </source>
</evidence>
<comment type="caution">
    <text evidence="10">The sequence shown here is derived from an EMBL/GenBank/DDBJ whole genome shotgun (WGS) entry which is preliminary data.</text>
</comment>
<sequence length="157" mass="17814">MQIDLIDETEKVQDDLIQLLHDVLQYAAQQEAVDDAAEMSVTLVDDETIQQINADYRGKDYATDVISFALEEQGEGEMDIIGDDIPVHLGDIVISIDRAEAQADEYNHSFEREFAFLGVHGLLHLLGYDHETETDEKAMFHKQETILQSFGLKRDET</sequence>
<keyword evidence="3 9" id="KW-0698">rRNA processing</keyword>
<protein>
    <recommendedName>
        <fullName evidence="9">Endoribonuclease YbeY</fullName>
        <ecNumber evidence="9">3.1.-.-</ecNumber>
    </recommendedName>
</protein>
<dbReference type="PROSITE" id="PS01306">
    <property type="entry name" value="UPF0054"/>
    <property type="match status" value="1"/>
</dbReference>
<evidence type="ECO:0000256" key="8">
    <source>
        <dbReference type="ARBA" id="ARBA00022833"/>
    </source>
</evidence>
<comment type="function">
    <text evidence="9">Single strand-specific metallo-endoribonuclease involved in late-stage 70S ribosome quality control and in maturation of the 3' terminus of the 16S rRNA.</text>
</comment>
<comment type="cofactor">
    <cofactor evidence="9">
        <name>Zn(2+)</name>
        <dbReference type="ChEBI" id="CHEBI:29105"/>
    </cofactor>
    <text evidence="9">Binds 1 zinc ion.</text>
</comment>
<dbReference type="NCBIfam" id="TIGR00043">
    <property type="entry name" value="rRNA maturation RNase YbeY"/>
    <property type="match status" value="1"/>
</dbReference>
<dbReference type="InterPro" id="IPR002036">
    <property type="entry name" value="YbeY"/>
</dbReference>
<keyword evidence="7 9" id="KW-0378">Hydrolase</keyword>
<proteinExistence type="inferred from homology"/>
<evidence type="ECO:0000256" key="9">
    <source>
        <dbReference type="HAMAP-Rule" id="MF_00009"/>
    </source>
</evidence>
<evidence type="ECO:0000313" key="11">
    <source>
        <dbReference type="Proteomes" id="UP001549167"/>
    </source>
</evidence>
<dbReference type="InterPro" id="IPR023091">
    <property type="entry name" value="MetalPrtase_cat_dom_sf_prd"/>
</dbReference>
<gene>
    <name evidence="9" type="primary">ybeY</name>
    <name evidence="10" type="ORF">ABID56_000529</name>
</gene>
<feature type="binding site" evidence="9">
    <location>
        <position position="130"/>
    </location>
    <ligand>
        <name>Zn(2+)</name>
        <dbReference type="ChEBI" id="CHEBI:29105"/>
        <note>catalytic</note>
    </ligand>
</feature>
<evidence type="ECO:0000256" key="7">
    <source>
        <dbReference type="ARBA" id="ARBA00022801"/>
    </source>
</evidence>
<dbReference type="Pfam" id="PF02130">
    <property type="entry name" value="YbeY"/>
    <property type="match status" value="1"/>
</dbReference>
<keyword evidence="11" id="KW-1185">Reference proteome</keyword>
<dbReference type="InterPro" id="IPR020549">
    <property type="entry name" value="YbeY_CS"/>
</dbReference>
<evidence type="ECO:0000256" key="6">
    <source>
        <dbReference type="ARBA" id="ARBA00022759"/>
    </source>
</evidence>